<proteinExistence type="predicted"/>
<name>A0A6S6T1F0_9BACT</name>
<accession>A0A6S6T1F0</accession>
<dbReference type="InterPro" id="IPR050553">
    <property type="entry name" value="Thioredoxin_ResA/DsbE_sf"/>
</dbReference>
<dbReference type="InterPro" id="IPR013766">
    <property type="entry name" value="Thioredoxin_domain"/>
</dbReference>
<feature type="domain" description="Thioredoxin" evidence="2">
    <location>
        <begin position="59"/>
        <end position="214"/>
    </location>
</feature>
<evidence type="ECO:0000259" key="2">
    <source>
        <dbReference type="PROSITE" id="PS51352"/>
    </source>
</evidence>
<dbReference type="InterPro" id="IPR000866">
    <property type="entry name" value="AhpC/TSA"/>
</dbReference>
<keyword evidence="1" id="KW-0732">Signal</keyword>
<dbReference type="GO" id="GO:0016209">
    <property type="term" value="F:antioxidant activity"/>
    <property type="evidence" value="ECO:0007669"/>
    <property type="project" value="InterPro"/>
</dbReference>
<reference evidence="3" key="1">
    <citation type="submission" date="2020-01" db="EMBL/GenBank/DDBJ databases">
        <authorList>
            <person name="Meier V. D."/>
            <person name="Meier V D."/>
        </authorList>
    </citation>
    <scope>NUCLEOTIDE SEQUENCE</scope>
    <source>
        <strain evidence="3">HLG_WM_MAG_03</strain>
    </source>
</reference>
<feature type="signal peptide" evidence="1">
    <location>
        <begin position="1"/>
        <end position="23"/>
    </location>
</feature>
<sequence>MTKIITTLILALFLTACTSQDNGEEKKFNTEKKVEVAPKTETTVENSELKTTEKKVTAQPVTYPKNIFKLADVDGNKLHVDEAENGIIFQEHKGKVVFLLFFGYRCPPCLEEIPVLKEMVKEKGDKLAVIGLEVQRLPEEQLKIFKESKKLNYSVLSGEHTENSNFVSYIAQRAQWTGSIPFLVGIKPSGEVGVVHLGGMGKRQFEEVFNELSK</sequence>
<dbReference type="Pfam" id="PF00578">
    <property type="entry name" value="AhpC-TSA"/>
    <property type="match status" value="1"/>
</dbReference>
<feature type="chain" id="PRO_5027984020" evidence="1">
    <location>
        <begin position="24"/>
        <end position="214"/>
    </location>
</feature>
<gene>
    <name evidence="3" type="ORF">HELGO_WM42544</name>
</gene>
<organism evidence="3">
    <name type="scientific">uncultured Sulfurovum sp</name>
    <dbReference type="NCBI Taxonomy" id="269237"/>
    <lineage>
        <taxon>Bacteria</taxon>
        <taxon>Pseudomonadati</taxon>
        <taxon>Campylobacterota</taxon>
        <taxon>Epsilonproteobacteria</taxon>
        <taxon>Campylobacterales</taxon>
        <taxon>Sulfurovaceae</taxon>
        <taxon>Sulfurovum</taxon>
        <taxon>environmental samples</taxon>
    </lineage>
</organism>
<dbReference type="PROSITE" id="PS51257">
    <property type="entry name" value="PROKAR_LIPOPROTEIN"/>
    <property type="match status" value="1"/>
</dbReference>
<dbReference type="SUPFAM" id="SSF52833">
    <property type="entry name" value="Thioredoxin-like"/>
    <property type="match status" value="1"/>
</dbReference>
<dbReference type="AlphaFoldDB" id="A0A6S6T1F0"/>
<protein>
    <submittedName>
        <fullName evidence="3">Thioredoxin</fullName>
    </submittedName>
</protein>
<dbReference type="PROSITE" id="PS51352">
    <property type="entry name" value="THIOREDOXIN_2"/>
    <property type="match status" value="1"/>
</dbReference>
<dbReference type="PANTHER" id="PTHR42852:SF17">
    <property type="entry name" value="THIOREDOXIN-LIKE PROTEIN HI_1115"/>
    <property type="match status" value="1"/>
</dbReference>
<dbReference type="EMBL" id="CACVAR010000225">
    <property type="protein sequence ID" value="CAA6813162.1"/>
    <property type="molecule type" value="Genomic_DNA"/>
</dbReference>
<dbReference type="Gene3D" id="3.40.30.10">
    <property type="entry name" value="Glutaredoxin"/>
    <property type="match status" value="1"/>
</dbReference>
<dbReference type="PANTHER" id="PTHR42852">
    <property type="entry name" value="THIOL:DISULFIDE INTERCHANGE PROTEIN DSBE"/>
    <property type="match status" value="1"/>
</dbReference>
<evidence type="ECO:0000313" key="3">
    <source>
        <dbReference type="EMBL" id="CAA6813162.1"/>
    </source>
</evidence>
<dbReference type="GO" id="GO:0016491">
    <property type="term" value="F:oxidoreductase activity"/>
    <property type="evidence" value="ECO:0007669"/>
    <property type="project" value="InterPro"/>
</dbReference>
<dbReference type="InterPro" id="IPR036249">
    <property type="entry name" value="Thioredoxin-like_sf"/>
</dbReference>
<evidence type="ECO:0000256" key="1">
    <source>
        <dbReference type="SAM" id="SignalP"/>
    </source>
</evidence>
<dbReference type="CDD" id="cd02966">
    <property type="entry name" value="TlpA_like_family"/>
    <property type="match status" value="1"/>
</dbReference>